<comment type="cofactor">
    <cofactor evidence="3">
        <name>Mg(2+)</name>
        <dbReference type="ChEBI" id="CHEBI:18420"/>
    </cofactor>
</comment>
<dbReference type="Pfam" id="PF02358">
    <property type="entry name" value="Trehalose_PPase"/>
    <property type="match status" value="1"/>
</dbReference>
<evidence type="ECO:0000313" key="5">
    <source>
        <dbReference type="Proteomes" id="UP000184428"/>
    </source>
</evidence>
<organism evidence="4 5">
    <name type="scientific">Geodermatophilus obscurus</name>
    <dbReference type="NCBI Taxonomy" id="1861"/>
    <lineage>
        <taxon>Bacteria</taxon>
        <taxon>Bacillati</taxon>
        <taxon>Actinomycetota</taxon>
        <taxon>Actinomycetes</taxon>
        <taxon>Geodermatophilales</taxon>
        <taxon>Geodermatophilaceae</taxon>
        <taxon>Geodermatophilus</taxon>
    </lineage>
</organism>
<dbReference type="Gene3D" id="3.40.50.1000">
    <property type="entry name" value="HAD superfamily/HAD-like"/>
    <property type="match status" value="1"/>
</dbReference>
<dbReference type="EC" id="3.1.3.12" evidence="3"/>
<dbReference type="RefSeq" id="WP_083606568.1">
    <property type="nucleotide sequence ID" value="NZ_FRDM01000057.1"/>
</dbReference>
<gene>
    <name evidence="4" type="ORF">SAMN05660350_04743</name>
</gene>
<keyword evidence="3" id="KW-0460">Magnesium</keyword>
<protein>
    <recommendedName>
        <fullName evidence="3">Trehalose 6-phosphate phosphatase</fullName>
        <ecNumber evidence="3">3.1.3.12</ecNumber>
    </recommendedName>
</protein>
<evidence type="ECO:0000313" key="4">
    <source>
        <dbReference type="EMBL" id="SHN88753.1"/>
    </source>
</evidence>
<evidence type="ECO:0000256" key="3">
    <source>
        <dbReference type="RuleBase" id="RU361117"/>
    </source>
</evidence>
<comment type="function">
    <text evidence="2 3">Removes the phosphate from trehalose 6-phosphate to produce free trehalose.</text>
</comment>
<sequence>MTGSAAPLPSPAALPADLADALAAVAGRRPLLVASDYDGVLAPLVGDPSAAVPLPGVAEALARVAAADWVTVALVSGRGVADLRAVSGLAGPYRWIGSHGAEYGGPLTAELAGRRDVLAERLAPLVAAVPGARLEVKPASVAVHVRQVTDRAAAAELLEQADAATDPSLTKKPGKEVLELAVTDADKGSALLRLRADLGAAATVYLGDDRTDEDAFRVLSPGDLTVKVGEGATAARYRVPDPAAVVVLLETLAGALG</sequence>
<dbReference type="NCBIfam" id="TIGR00685">
    <property type="entry name" value="T6PP"/>
    <property type="match status" value="1"/>
</dbReference>
<dbReference type="SUPFAM" id="SSF56784">
    <property type="entry name" value="HAD-like"/>
    <property type="match status" value="1"/>
</dbReference>
<proteinExistence type="inferred from homology"/>
<dbReference type="InterPro" id="IPR036412">
    <property type="entry name" value="HAD-like_sf"/>
</dbReference>
<dbReference type="GO" id="GO:0004805">
    <property type="term" value="F:trehalose-phosphatase activity"/>
    <property type="evidence" value="ECO:0007669"/>
    <property type="project" value="UniProtKB-EC"/>
</dbReference>
<dbReference type="GO" id="GO:0005992">
    <property type="term" value="P:trehalose biosynthetic process"/>
    <property type="evidence" value="ECO:0007669"/>
    <property type="project" value="UniProtKB-UniPathway"/>
</dbReference>
<dbReference type="InterPro" id="IPR003337">
    <property type="entry name" value="Trehalose_PPase"/>
</dbReference>
<dbReference type="AlphaFoldDB" id="A0A1M7V0H2"/>
<comment type="similarity">
    <text evidence="3">Belongs to the trehalose phosphatase family.</text>
</comment>
<dbReference type="Gene3D" id="3.30.70.1020">
    <property type="entry name" value="Trehalose-6-phosphate phosphatase related protein, domain 2"/>
    <property type="match status" value="1"/>
</dbReference>
<keyword evidence="1 3" id="KW-0378">Hydrolase</keyword>
<comment type="pathway">
    <text evidence="3">Glycan biosynthesis; trehalose biosynthesis.</text>
</comment>
<comment type="catalytic activity">
    <reaction evidence="3">
        <text>alpha,alpha-trehalose 6-phosphate + H2O = alpha,alpha-trehalose + phosphate</text>
        <dbReference type="Rhea" id="RHEA:23420"/>
        <dbReference type="ChEBI" id="CHEBI:15377"/>
        <dbReference type="ChEBI" id="CHEBI:16551"/>
        <dbReference type="ChEBI" id="CHEBI:43474"/>
        <dbReference type="ChEBI" id="CHEBI:58429"/>
        <dbReference type="EC" id="3.1.3.12"/>
    </reaction>
</comment>
<dbReference type="PANTHER" id="PTHR43768:SF3">
    <property type="entry name" value="TREHALOSE 6-PHOSPHATE PHOSPHATASE"/>
    <property type="match status" value="1"/>
</dbReference>
<dbReference type="InterPro" id="IPR044651">
    <property type="entry name" value="OTSB-like"/>
</dbReference>
<evidence type="ECO:0000256" key="1">
    <source>
        <dbReference type="ARBA" id="ARBA00022801"/>
    </source>
</evidence>
<dbReference type="Proteomes" id="UP000184428">
    <property type="component" value="Unassembled WGS sequence"/>
</dbReference>
<dbReference type="OrthoDB" id="9816160at2"/>
<dbReference type="GO" id="GO:0046872">
    <property type="term" value="F:metal ion binding"/>
    <property type="evidence" value="ECO:0007669"/>
    <property type="project" value="UniProtKB-KW"/>
</dbReference>
<evidence type="ECO:0000256" key="2">
    <source>
        <dbReference type="ARBA" id="ARBA00024179"/>
    </source>
</evidence>
<dbReference type="InterPro" id="IPR023214">
    <property type="entry name" value="HAD_sf"/>
</dbReference>
<dbReference type="UniPathway" id="UPA00299"/>
<reference evidence="4 5" key="1">
    <citation type="submission" date="2016-12" db="EMBL/GenBank/DDBJ databases">
        <authorList>
            <person name="Song W.-J."/>
            <person name="Kurnit D.M."/>
        </authorList>
    </citation>
    <scope>NUCLEOTIDE SEQUENCE [LARGE SCALE GENOMIC DNA]</scope>
    <source>
        <strain evidence="4 5">DSM 43162</strain>
    </source>
</reference>
<name>A0A1M7V0H2_9ACTN</name>
<accession>A0A1M7V0H2</accession>
<dbReference type="EMBL" id="FRDM01000057">
    <property type="protein sequence ID" value="SHN88753.1"/>
    <property type="molecule type" value="Genomic_DNA"/>
</dbReference>
<dbReference type="PANTHER" id="PTHR43768">
    <property type="entry name" value="TREHALOSE 6-PHOSPHATE PHOSPHATASE"/>
    <property type="match status" value="1"/>
</dbReference>
<keyword evidence="3" id="KW-0479">Metal-binding</keyword>